<dbReference type="GeneID" id="92210517"/>
<dbReference type="SUPFAM" id="SSF56112">
    <property type="entry name" value="Protein kinase-like (PK-like)"/>
    <property type="match status" value="1"/>
</dbReference>
<accession>A0ABP0ZSL4</accession>
<evidence type="ECO:0000313" key="4">
    <source>
        <dbReference type="EMBL" id="CAK9441453.1"/>
    </source>
</evidence>
<comment type="similarity">
    <text evidence="1">Belongs to the protein kinase superfamily. ADCK protein kinase family.</text>
</comment>
<dbReference type="Proteomes" id="UP001497383">
    <property type="component" value="Chromosome 7"/>
</dbReference>
<dbReference type="InterPro" id="IPR045307">
    <property type="entry name" value="ADCK1_dom"/>
</dbReference>
<dbReference type="InterPro" id="IPR051130">
    <property type="entry name" value="Mito_struct-func_regulator"/>
</dbReference>
<keyword evidence="5" id="KW-1185">Reference proteome</keyword>
<dbReference type="EMBL" id="OZ022411">
    <property type="protein sequence ID" value="CAK9441453.1"/>
    <property type="molecule type" value="Genomic_DNA"/>
</dbReference>
<dbReference type="PANTHER" id="PTHR43173:SF37">
    <property type="entry name" value="ABC1 FAMILY PROTEIN C10F6.14C"/>
    <property type="match status" value="1"/>
</dbReference>
<evidence type="ECO:0000313" key="5">
    <source>
        <dbReference type="Proteomes" id="UP001497383"/>
    </source>
</evidence>
<evidence type="ECO:0000259" key="3">
    <source>
        <dbReference type="Pfam" id="PF03109"/>
    </source>
</evidence>
<dbReference type="RefSeq" id="XP_066832259.1">
    <property type="nucleotide sequence ID" value="XM_066975641.1"/>
</dbReference>
<keyword evidence="2" id="KW-0472">Membrane</keyword>
<gene>
    <name evidence="4" type="ORF">LODBEIA_P53210</name>
</gene>
<organism evidence="4 5">
    <name type="scientific">Lodderomyces beijingensis</name>
    <dbReference type="NCBI Taxonomy" id="1775926"/>
    <lineage>
        <taxon>Eukaryota</taxon>
        <taxon>Fungi</taxon>
        <taxon>Dikarya</taxon>
        <taxon>Ascomycota</taxon>
        <taxon>Saccharomycotina</taxon>
        <taxon>Pichiomycetes</taxon>
        <taxon>Debaryomycetaceae</taxon>
        <taxon>Candida/Lodderomyces clade</taxon>
        <taxon>Lodderomyces</taxon>
    </lineage>
</organism>
<keyword evidence="2" id="KW-0812">Transmembrane</keyword>
<keyword evidence="2" id="KW-1133">Transmembrane helix</keyword>
<dbReference type="CDD" id="cd13969">
    <property type="entry name" value="ADCK1-like"/>
    <property type="match status" value="1"/>
</dbReference>
<dbReference type="InterPro" id="IPR011009">
    <property type="entry name" value="Kinase-like_dom_sf"/>
</dbReference>
<reference evidence="4 5" key="1">
    <citation type="submission" date="2024-03" db="EMBL/GenBank/DDBJ databases">
        <authorList>
            <person name="Brejova B."/>
        </authorList>
    </citation>
    <scope>NUCLEOTIDE SEQUENCE [LARGE SCALE GENOMIC DNA]</scope>
    <source>
        <strain evidence="4 5">CBS 14171</strain>
    </source>
</reference>
<dbReference type="PANTHER" id="PTHR43173">
    <property type="entry name" value="ABC1 FAMILY PROTEIN"/>
    <property type="match status" value="1"/>
</dbReference>
<feature type="domain" description="ABC1 atypical kinase-like" evidence="3">
    <location>
        <begin position="140"/>
        <end position="392"/>
    </location>
</feature>
<protein>
    <recommendedName>
        <fullName evidence="3">ABC1 atypical kinase-like domain-containing protein</fullName>
    </recommendedName>
</protein>
<proteinExistence type="inferred from homology"/>
<evidence type="ECO:0000256" key="1">
    <source>
        <dbReference type="ARBA" id="ARBA00009670"/>
    </source>
</evidence>
<sequence length="555" mass="64211">MIARPWCRVSPRFSISQFVVRRKIATQTPKHVRANRWKRYGYPVAAIAAGGGTVYYVDREFNSSLITRSVRALYVLLWIAYAYGFDSKSYRNLEDLHELASAKLLELLMHNKGLYIKLGQAIANQGNLFPRAYQARFPKLYDEAPCDTWTQVDSVLKSNLGDGYEEEYFDWIDHVPVASASIAQVHKAKFNARMGSQEVALKVQHHYIERQIVVDLWVYRFISKVYEKVFDIPLSIFTSYVSEQMTKETDFVNEMENALRLQRLIDGDPQLKHENVKIPKNYPELTTRQVLPAEWVTGIALTDKEVLVSKGIDLKKTMTQYIKLFGRQIFKYGFVHSDPHPGNLLARFDEKGKQQLVLLDHGLYITLTDEFRLQYCKLWKDLFVMNVQGVQEIGKEWGIHSTEIFATLVQLRPVKLSNKNEKEEEEAQDTRDVSALMKSFIGDESKFPKELPFLSRTMRMIQNMNQQFGSPVNRINLLTQEAVLALSSDGNLTWTDYWDLVKVHTSLLLSGIIFGIIRFRQWLSGDSYGDKKKGLEDYLELYMQNTAKSLGMDWM</sequence>
<feature type="transmembrane region" description="Helical" evidence="2">
    <location>
        <begin position="40"/>
        <end position="57"/>
    </location>
</feature>
<name>A0ABP0ZSL4_9ASCO</name>
<evidence type="ECO:0000256" key="2">
    <source>
        <dbReference type="SAM" id="Phobius"/>
    </source>
</evidence>
<dbReference type="Pfam" id="PF03109">
    <property type="entry name" value="ABC1"/>
    <property type="match status" value="1"/>
</dbReference>
<dbReference type="InterPro" id="IPR004147">
    <property type="entry name" value="ABC1_dom"/>
</dbReference>